<evidence type="ECO:0000313" key="2">
    <source>
        <dbReference type="Proteomes" id="UP000591272"/>
    </source>
</evidence>
<proteinExistence type="predicted"/>
<organism evidence="1 2">
    <name type="scientific">Actinomadura citrea</name>
    <dbReference type="NCBI Taxonomy" id="46158"/>
    <lineage>
        <taxon>Bacteria</taxon>
        <taxon>Bacillati</taxon>
        <taxon>Actinomycetota</taxon>
        <taxon>Actinomycetes</taxon>
        <taxon>Streptosporangiales</taxon>
        <taxon>Thermomonosporaceae</taxon>
        <taxon>Actinomadura</taxon>
    </lineage>
</organism>
<dbReference type="EMBL" id="JACCBT010000001">
    <property type="protein sequence ID" value="NYE10709.1"/>
    <property type="molecule type" value="Genomic_DNA"/>
</dbReference>
<reference evidence="1 2" key="1">
    <citation type="submission" date="2020-07" db="EMBL/GenBank/DDBJ databases">
        <title>Sequencing the genomes of 1000 actinobacteria strains.</title>
        <authorList>
            <person name="Klenk H.-P."/>
        </authorList>
    </citation>
    <scope>NUCLEOTIDE SEQUENCE [LARGE SCALE GENOMIC DNA]</scope>
    <source>
        <strain evidence="1 2">DSM 43461</strain>
    </source>
</reference>
<dbReference type="Proteomes" id="UP000591272">
    <property type="component" value="Unassembled WGS sequence"/>
</dbReference>
<name>A0A7Y9G6D6_9ACTN</name>
<dbReference type="AlphaFoldDB" id="A0A7Y9G6D6"/>
<evidence type="ECO:0000313" key="1">
    <source>
        <dbReference type="EMBL" id="NYE10709.1"/>
    </source>
</evidence>
<comment type="caution">
    <text evidence="1">The sequence shown here is derived from an EMBL/GenBank/DDBJ whole genome shotgun (WGS) entry which is preliminary data.</text>
</comment>
<dbReference type="InterPro" id="IPR036388">
    <property type="entry name" value="WH-like_DNA-bd_sf"/>
</dbReference>
<dbReference type="Gene3D" id="1.10.10.10">
    <property type="entry name" value="Winged helix-like DNA-binding domain superfamily/Winged helix DNA-binding domain"/>
    <property type="match status" value="1"/>
</dbReference>
<sequence length="40" mass="4318">MSTASAHAQVLHRAGLITGSRHGNKVIHQITRLGGELSRR</sequence>
<gene>
    <name evidence="1" type="ORF">BJ999_001005</name>
</gene>
<accession>A0A7Y9G6D6</accession>
<protein>
    <submittedName>
        <fullName evidence="1">Putative MarR family transcription regulator</fullName>
    </submittedName>
</protein>
<keyword evidence="2" id="KW-1185">Reference proteome</keyword>
<dbReference type="RefSeq" id="WP_338070761.1">
    <property type="nucleotide sequence ID" value="NZ_BMRD01000006.1"/>
</dbReference>